<keyword evidence="1" id="KW-1133">Transmembrane helix</keyword>
<organism evidence="2 3">
    <name type="scientific">Hypothenemus hampei</name>
    <name type="common">Coffee berry borer</name>
    <dbReference type="NCBI Taxonomy" id="57062"/>
    <lineage>
        <taxon>Eukaryota</taxon>
        <taxon>Metazoa</taxon>
        <taxon>Ecdysozoa</taxon>
        <taxon>Arthropoda</taxon>
        <taxon>Hexapoda</taxon>
        <taxon>Insecta</taxon>
        <taxon>Pterygota</taxon>
        <taxon>Neoptera</taxon>
        <taxon>Endopterygota</taxon>
        <taxon>Coleoptera</taxon>
        <taxon>Polyphaga</taxon>
        <taxon>Cucujiformia</taxon>
        <taxon>Curculionidae</taxon>
        <taxon>Scolytinae</taxon>
        <taxon>Hypothenemus</taxon>
    </lineage>
</organism>
<dbReference type="EMBL" id="JBDJPC010000008">
    <property type="protein sequence ID" value="KAL1492507.1"/>
    <property type="molecule type" value="Genomic_DNA"/>
</dbReference>
<gene>
    <name evidence="2" type="ORF">ABEB36_010751</name>
</gene>
<keyword evidence="1" id="KW-0472">Membrane</keyword>
<proteinExistence type="predicted"/>
<dbReference type="AlphaFoldDB" id="A0ABD1ECW8"/>
<dbReference type="Proteomes" id="UP001566132">
    <property type="component" value="Unassembled WGS sequence"/>
</dbReference>
<accession>A0ABD1ECW8</accession>
<feature type="transmembrane region" description="Helical" evidence="1">
    <location>
        <begin position="109"/>
        <end position="127"/>
    </location>
</feature>
<sequence>MRIAIVCNGERKEVTLNNTGIISISQNCIISTKKTILTPKKSDAATIMASYVKRVAANLTVSGTRSKPISAPEFIMKPFEDLNSVIKDEQKLQDELDEIPWKTITHHSMMTSVITTTGIVMLIIVLLHGSRLTVEYIQARQAKNRSRKQPPINQTEGIELEPLRSFRLQDEGPAYAKVNIRPDHSCRQNVQVE</sequence>
<comment type="caution">
    <text evidence="2">The sequence shown here is derived from an EMBL/GenBank/DDBJ whole genome shotgun (WGS) entry which is preliminary data.</text>
</comment>
<keyword evidence="3" id="KW-1185">Reference proteome</keyword>
<evidence type="ECO:0000256" key="1">
    <source>
        <dbReference type="SAM" id="Phobius"/>
    </source>
</evidence>
<protein>
    <submittedName>
        <fullName evidence="2">Uncharacterized protein</fullName>
    </submittedName>
</protein>
<reference evidence="2 3" key="1">
    <citation type="submission" date="2024-05" db="EMBL/GenBank/DDBJ databases">
        <title>Genetic variation in Jamaican populations of the coffee berry borer (Hypothenemus hampei).</title>
        <authorList>
            <person name="Errbii M."/>
            <person name="Myrie A."/>
        </authorList>
    </citation>
    <scope>NUCLEOTIDE SEQUENCE [LARGE SCALE GENOMIC DNA]</scope>
    <source>
        <strain evidence="2">JA-Hopewell-2020-01-JO</strain>
        <tissue evidence="2">Whole body</tissue>
    </source>
</reference>
<keyword evidence="1" id="KW-0812">Transmembrane</keyword>
<evidence type="ECO:0000313" key="2">
    <source>
        <dbReference type="EMBL" id="KAL1492507.1"/>
    </source>
</evidence>
<evidence type="ECO:0000313" key="3">
    <source>
        <dbReference type="Proteomes" id="UP001566132"/>
    </source>
</evidence>
<name>A0ABD1ECW8_HYPHA</name>